<dbReference type="Proteomes" id="UP000585474">
    <property type="component" value="Unassembled WGS sequence"/>
</dbReference>
<organism evidence="1 2">
    <name type="scientific">Actinidia rufa</name>
    <dbReference type="NCBI Taxonomy" id="165716"/>
    <lineage>
        <taxon>Eukaryota</taxon>
        <taxon>Viridiplantae</taxon>
        <taxon>Streptophyta</taxon>
        <taxon>Embryophyta</taxon>
        <taxon>Tracheophyta</taxon>
        <taxon>Spermatophyta</taxon>
        <taxon>Magnoliopsida</taxon>
        <taxon>eudicotyledons</taxon>
        <taxon>Gunneridae</taxon>
        <taxon>Pentapetalae</taxon>
        <taxon>asterids</taxon>
        <taxon>Ericales</taxon>
        <taxon>Actinidiaceae</taxon>
        <taxon>Actinidia</taxon>
    </lineage>
</organism>
<sequence>MVRGNGEMMAKEGHGVGVKRGREGLATVAEGQRSAIIPRDERGQKVTCTTECLLIAPMPRWRRWQLMVSYQSRRKGMAGSATRSLTQQASSHVLSSGIKENTIVLTKSKSHFLKTAPAAILTVLMIADKASQEGIQFFSRRSGVLVMTIAMY</sequence>
<comment type="caution">
    <text evidence="1">The sequence shown here is derived from an EMBL/GenBank/DDBJ whole genome shotgun (WGS) entry which is preliminary data.</text>
</comment>
<proteinExistence type="predicted"/>
<evidence type="ECO:0000313" key="2">
    <source>
        <dbReference type="Proteomes" id="UP000585474"/>
    </source>
</evidence>
<reference evidence="1 2" key="1">
    <citation type="submission" date="2019-07" db="EMBL/GenBank/DDBJ databases">
        <title>De Novo Assembly of kiwifruit Actinidia rufa.</title>
        <authorList>
            <person name="Sugita-Konishi S."/>
            <person name="Sato K."/>
            <person name="Mori E."/>
            <person name="Abe Y."/>
            <person name="Kisaki G."/>
            <person name="Hamano K."/>
            <person name="Suezawa K."/>
            <person name="Otani M."/>
            <person name="Fukuda T."/>
            <person name="Manabe T."/>
            <person name="Gomi K."/>
            <person name="Tabuchi M."/>
            <person name="Akimitsu K."/>
            <person name="Kataoka I."/>
        </authorList>
    </citation>
    <scope>NUCLEOTIDE SEQUENCE [LARGE SCALE GENOMIC DNA]</scope>
    <source>
        <strain evidence="2">cv. Fuchu</strain>
    </source>
</reference>
<name>A0A7J0GTW0_9ERIC</name>
<gene>
    <name evidence="1" type="ORF">Acr_24g0004120</name>
</gene>
<dbReference type="OrthoDB" id="277288at2759"/>
<evidence type="ECO:0000313" key="1">
    <source>
        <dbReference type="EMBL" id="GFZ14222.1"/>
    </source>
</evidence>
<protein>
    <submittedName>
        <fullName evidence="1">Uncharacterized protein</fullName>
    </submittedName>
</protein>
<accession>A0A7J0GTW0</accession>
<keyword evidence="2" id="KW-1185">Reference proteome</keyword>
<dbReference type="AlphaFoldDB" id="A0A7J0GTW0"/>
<dbReference type="EMBL" id="BJWL01000024">
    <property type="protein sequence ID" value="GFZ14222.1"/>
    <property type="molecule type" value="Genomic_DNA"/>
</dbReference>